<dbReference type="AlphaFoldDB" id="A0A0F9IMF6"/>
<feature type="transmembrane region" description="Helical" evidence="1">
    <location>
        <begin position="12"/>
        <end position="32"/>
    </location>
</feature>
<evidence type="ECO:0000313" key="2">
    <source>
        <dbReference type="EMBL" id="KKL94990.1"/>
    </source>
</evidence>
<evidence type="ECO:0000256" key="1">
    <source>
        <dbReference type="SAM" id="Phobius"/>
    </source>
</evidence>
<keyword evidence="1" id="KW-0812">Transmembrane</keyword>
<keyword evidence="1" id="KW-0472">Membrane</keyword>
<name>A0A0F9IMF6_9ZZZZ</name>
<sequence length="33" mass="3514">MGINKEALIKSIIIGIAFILGITLTIIVSPLFT</sequence>
<accession>A0A0F9IMF6</accession>
<organism evidence="2">
    <name type="scientific">marine sediment metagenome</name>
    <dbReference type="NCBI Taxonomy" id="412755"/>
    <lineage>
        <taxon>unclassified sequences</taxon>
        <taxon>metagenomes</taxon>
        <taxon>ecological metagenomes</taxon>
    </lineage>
</organism>
<keyword evidence="1" id="KW-1133">Transmembrane helix</keyword>
<protein>
    <submittedName>
        <fullName evidence="2">Uncharacterized protein</fullName>
    </submittedName>
</protein>
<gene>
    <name evidence="2" type="ORF">LCGC14_1859150</name>
</gene>
<comment type="caution">
    <text evidence="2">The sequence shown here is derived from an EMBL/GenBank/DDBJ whole genome shotgun (WGS) entry which is preliminary data.</text>
</comment>
<reference evidence="2" key="1">
    <citation type="journal article" date="2015" name="Nature">
        <title>Complex archaea that bridge the gap between prokaryotes and eukaryotes.</title>
        <authorList>
            <person name="Spang A."/>
            <person name="Saw J.H."/>
            <person name="Jorgensen S.L."/>
            <person name="Zaremba-Niedzwiedzka K."/>
            <person name="Martijn J."/>
            <person name="Lind A.E."/>
            <person name="van Eijk R."/>
            <person name="Schleper C."/>
            <person name="Guy L."/>
            <person name="Ettema T.J."/>
        </authorList>
    </citation>
    <scope>NUCLEOTIDE SEQUENCE</scope>
</reference>
<dbReference type="EMBL" id="LAZR01018790">
    <property type="protein sequence ID" value="KKL94990.1"/>
    <property type="molecule type" value="Genomic_DNA"/>
</dbReference>
<proteinExistence type="predicted"/>